<dbReference type="InParanoid" id="A0A0C3BZV2"/>
<dbReference type="Gene3D" id="3.40.50.300">
    <property type="entry name" value="P-loop containing nucleotide triphosphate hydrolases"/>
    <property type="match status" value="1"/>
</dbReference>
<dbReference type="SUPFAM" id="SSF52540">
    <property type="entry name" value="P-loop containing nucleoside triphosphate hydrolases"/>
    <property type="match status" value="1"/>
</dbReference>
<dbReference type="AlphaFoldDB" id="A0A0C3BZV2"/>
<reference evidence="4" key="2">
    <citation type="submission" date="2015-01" db="EMBL/GenBank/DDBJ databases">
        <title>Evolutionary Origins and Diversification of the Mycorrhizal Mutualists.</title>
        <authorList>
            <consortium name="DOE Joint Genome Institute"/>
            <consortium name="Mycorrhizal Genomics Consortium"/>
            <person name="Kohler A."/>
            <person name="Kuo A."/>
            <person name="Nagy L.G."/>
            <person name="Floudas D."/>
            <person name="Copeland A."/>
            <person name="Barry K.W."/>
            <person name="Cichocki N."/>
            <person name="Veneault-Fourrey C."/>
            <person name="LaButti K."/>
            <person name="Lindquist E.A."/>
            <person name="Lipzen A."/>
            <person name="Lundell T."/>
            <person name="Morin E."/>
            <person name="Murat C."/>
            <person name="Riley R."/>
            <person name="Ohm R."/>
            <person name="Sun H."/>
            <person name="Tunlid A."/>
            <person name="Henrissat B."/>
            <person name="Grigoriev I.V."/>
            <person name="Hibbett D.S."/>
            <person name="Martin F."/>
        </authorList>
    </citation>
    <scope>NUCLEOTIDE SEQUENCE [LARGE SCALE GENOMIC DNA]</scope>
    <source>
        <strain evidence="4">F 1598</strain>
    </source>
</reference>
<name>A0A0C3BZV2_PILCF</name>
<dbReference type="HOGENOM" id="CLU_018003_0_0_1"/>
<feature type="domain" description="G" evidence="2">
    <location>
        <begin position="16"/>
        <end position="115"/>
    </location>
</feature>
<keyword evidence="4" id="KW-1185">Reference proteome</keyword>
<evidence type="ECO:0000313" key="3">
    <source>
        <dbReference type="EMBL" id="KIM82902.1"/>
    </source>
</evidence>
<dbReference type="Pfam" id="PF01926">
    <property type="entry name" value="MMR_HSR1"/>
    <property type="match status" value="1"/>
</dbReference>
<protein>
    <recommendedName>
        <fullName evidence="2">G domain-containing protein</fullName>
    </recommendedName>
</protein>
<organism evidence="3 4">
    <name type="scientific">Piloderma croceum (strain F 1598)</name>
    <dbReference type="NCBI Taxonomy" id="765440"/>
    <lineage>
        <taxon>Eukaryota</taxon>
        <taxon>Fungi</taxon>
        <taxon>Dikarya</taxon>
        <taxon>Basidiomycota</taxon>
        <taxon>Agaricomycotina</taxon>
        <taxon>Agaricomycetes</taxon>
        <taxon>Agaricomycetidae</taxon>
        <taxon>Atheliales</taxon>
        <taxon>Atheliaceae</taxon>
        <taxon>Piloderma</taxon>
    </lineage>
</organism>
<dbReference type="GO" id="GO:0005525">
    <property type="term" value="F:GTP binding"/>
    <property type="evidence" value="ECO:0007669"/>
    <property type="project" value="InterPro"/>
</dbReference>
<sequence length="295" mass="33385">MSQRDLQHVSKQDRIVAVMGPTGAGKSTFIECATCQDGRTIGHGLRSFTSDIRAVRVNHPIDGRPVVFVDTPGFDDTYKSDLEVLTMIAEWLVKTYKSQSNLVTIIYVHDISDSRMKGSALKDLRVFGTVCGDKAMPNVIIVTTKWKNITIEHGVQREKELETRFWKDMIAAGCVTARFEGSYESAWSIIGSLDDKHQAQVQLSHEIVDSNLRLNETQAGIALNEELLQLIKSQKESARRLRALAQNQNNGLAMHELDEQQAQIEAKIRQTSDQLREMKIPISRQIHLFFKNRQH</sequence>
<dbReference type="EMBL" id="KN832993">
    <property type="protein sequence ID" value="KIM82902.1"/>
    <property type="molecule type" value="Genomic_DNA"/>
</dbReference>
<evidence type="ECO:0000256" key="1">
    <source>
        <dbReference type="SAM" id="Coils"/>
    </source>
</evidence>
<dbReference type="InterPro" id="IPR027417">
    <property type="entry name" value="P-loop_NTPase"/>
</dbReference>
<evidence type="ECO:0000259" key="2">
    <source>
        <dbReference type="Pfam" id="PF01926"/>
    </source>
</evidence>
<dbReference type="InterPro" id="IPR006073">
    <property type="entry name" value="GTP-bd"/>
</dbReference>
<dbReference type="CDD" id="cd00882">
    <property type="entry name" value="Ras_like_GTPase"/>
    <property type="match status" value="1"/>
</dbReference>
<dbReference type="OrthoDB" id="8954335at2759"/>
<dbReference type="Proteomes" id="UP000054166">
    <property type="component" value="Unassembled WGS sequence"/>
</dbReference>
<gene>
    <name evidence="3" type="ORF">PILCRDRAFT_820197</name>
</gene>
<reference evidence="3 4" key="1">
    <citation type="submission" date="2014-04" db="EMBL/GenBank/DDBJ databases">
        <authorList>
            <consortium name="DOE Joint Genome Institute"/>
            <person name="Kuo A."/>
            <person name="Tarkka M."/>
            <person name="Buscot F."/>
            <person name="Kohler A."/>
            <person name="Nagy L.G."/>
            <person name="Floudas D."/>
            <person name="Copeland A."/>
            <person name="Barry K.W."/>
            <person name="Cichocki N."/>
            <person name="Veneault-Fourrey C."/>
            <person name="LaButti K."/>
            <person name="Lindquist E.A."/>
            <person name="Lipzen A."/>
            <person name="Lundell T."/>
            <person name="Morin E."/>
            <person name="Murat C."/>
            <person name="Sun H."/>
            <person name="Tunlid A."/>
            <person name="Henrissat B."/>
            <person name="Grigoriev I.V."/>
            <person name="Hibbett D.S."/>
            <person name="Martin F."/>
            <person name="Nordberg H.P."/>
            <person name="Cantor M.N."/>
            <person name="Hua S.X."/>
        </authorList>
    </citation>
    <scope>NUCLEOTIDE SEQUENCE [LARGE SCALE GENOMIC DNA]</scope>
    <source>
        <strain evidence="3 4">F 1598</strain>
    </source>
</reference>
<evidence type="ECO:0000313" key="4">
    <source>
        <dbReference type="Proteomes" id="UP000054166"/>
    </source>
</evidence>
<feature type="coiled-coil region" evidence="1">
    <location>
        <begin position="224"/>
        <end position="274"/>
    </location>
</feature>
<proteinExistence type="predicted"/>
<accession>A0A0C3BZV2</accession>
<keyword evidence="1" id="KW-0175">Coiled coil</keyword>